<organism evidence="3 4">
    <name type="scientific">Peptoclostridium acidaminophilum DSM 3953</name>
    <dbReference type="NCBI Taxonomy" id="1286171"/>
    <lineage>
        <taxon>Bacteria</taxon>
        <taxon>Bacillati</taxon>
        <taxon>Bacillota</taxon>
        <taxon>Clostridia</taxon>
        <taxon>Peptostreptococcales</taxon>
        <taxon>Peptoclostridiaceae</taxon>
        <taxon>Peptoclostridium</taxon>
    </lineage>
</organism>
<gene>
    <name evidence="3" type="ORF">EAL2_c03320</name>
</gene>
<evidence type="ECO:0000256" key="1">
    <source>
        <dbReference type="ARBA" id="ARBA00009277"/>
    </source>
</evidence>
<dbReference type="PROSITE" id="PS50994">
    <property type="entry name" value="INTEGRASE"/>
    <property type="match status" value="1"/>
</dbReference>
<dbReference type="InterPro" id="IPR054353">
    <property type="entry name" value="IstA-like_C"/>
</dbReference>
<dbReference type="STRING" id="1286171.EAL2_c03320"/>
<evidence type="ECO:0000313" key="4">
    <source>
        <dbReference type="Proteomes" id="UP000019591"/>
    </source>
</evidence>
<dbReference type="KEGG" id="eac:EAL2_c03320"/>
<dbReference type="EMBL" id="CP007452">
    <property type="protein sequence ID" value="AHM55635.1"/>
    <property type="molecule type" value="Genomic_DNA"/>
</dbReference>
<dbReference type="Gene3D" id="3.30.420.10">
    <property type="entry name" value="Ribonuclease H-like superfamily/Ribonuclease H"/>
    <property type="match status" value="1"/>
</dbReference>
<dbReference type="PATRIC" id="fig|1286171.3.peg.272"/>
<dbReference type="InterPro" id="IPR001584">
    <property type="entry name" value="Integrase_cat-core"/>
</dbReference>
<feature type="domain" description="Integrase catalytic" evidence="2">
    <location>
        <begin position="1"/>
        <end position="104"/>
    </location>
</feature>
<evidence type="ECO:0000259" key="2">
    <source>
        <dbReference type="PROSITE" id="PS50994"/>
    </source>
</evidence>
<dbReference type="AlphaFoldDB" id="W8T4B7"/>
<dbReference type="HOGENOM" id="CLU_905360_0_0_9"/>
<accession>W8T4B7</accession>
<dbReference type="eggNOG" id="COG4584">
    <property type="taxonomic scope" value="Bacteria"/>
</dbReference>
<keyword evidence="4" id="KW-1185">Reference proteome</keyword>
<reference evidence="3 4" key="1">
    <citation type="journal article" date="2014" name="Genome Announc.">
        <title>Complete Genome Sequence of Amino Acid-Utilizing Eubacterium acidaminophilum al-2 (DSM 3953).</title>
        <authorList>
            <person name="Poehlein A."/>
            <person name="Andreesen J.R."/>
            <person name="Daniel R."/>
        </authorList>
    </citation>
    <scope>NUCLEOTIDE SEQUENCE [LARGE SCALE GENOMIC DNA]</scope>
    <source>
        <strain evidence="3 4">DSM 3953</strain>
    </source>
</reference>
<dbReference type="Proteomes" id="UP000019591">
    <property type="component" value="Chromosome"/>
</dbReference>
<dbReference type="OrthoDB" id="3193769at2"/>
<dbReference type="PANTHER" id="PTHR35004:SF6">
    <property type="entry name" value="TRANSPOSASE"/>
    <property type="match status" value="1"/>
</dbReference>
<dbReference type="GO" id="GO:0003676">
    <property type="term" value="F:nucleic acid binding"/>
    <property type="evidence" value="ECO:0007669"/>
    <property type="project" value="InterPro"/>
</dbReference>
<comment type="similarity">
    <text evidence="1">Belongs to the transposase IS21/IS408/IS1162 family.</text>
</comment>
<dbReference type="GO" id="GO:0015074">
    <property type="term" value="P:DNA integration"/>
    <property type="evidence" value="ECO:0007669"/>
    <property type="project" value="InterPro"/>
</dbReference>
<sequence>MLIDNPKALVIENIEGKEPRYNLDALRMATHLGVELNACAPYRARTKGKIERPFNYIEEQFIKGNSFPSMEVLNAAGKKFVDEWCNQKHGTTKRVPSEAFQEESLSLLALPKKHFYKSESKPRKVSIDSLISVDSNKYSVPVKFVDKTVRIRVLYGYRLKVYDLKNNCIVTRELDRGRNKTRKEDLHYDGVAVKTPKSIPEIKRKFTETFVRGSEYFEKCGNTVQQPSYHARQFLKLQELYSVECLDLILGHCIDNGIYEIDGIKETLKAKALDILVGSLGDVATAATEANPDLIRDLSYYKAGGQF</sequence>
<proteinExistence type="inferred from homology"/>
<name>W8T4B7_PEPAC</name>
<evidence type="ECO:0000313" key="3">
    <source>
        <dbReference type="EMBL" id="AHM55635.1"/>
    </source>
</evidence>
<protein>
    <submittedName>
        <fullName evidence="3">Integrase, catalytic region</fullName>
    </submittedName>
</protein>
<dbReference type="Pfam" id="PF22483">
    <property type="entry name" value="Mu-transpos_C_2"/>
    <property type="match status" value="1"/>
</dbReference>
<dbReference type="InterPro" id="IPR036397">
    <property type="entry name" value="RNaseH_sf"/>
</dbReference>
<dbReference type="RefSeq" id="WP_025434677.1">
    <property type="nucleotide sequence ID" value="NZ_CP007452.1"/>
</dbReference>
<dbReference type="PANTHER" id="PTHR35004">
    <property type="entry name" value="TRANSPOSASE RV3428C-RELATED"/>
    <property type="match status" value="1"/>
</dbReference>